<dbReference type="PANTHER" id="PTHR33590">
    <property type="entry name" value="GLUTENIN, HIGH MOLECULAR WEIGHT SUBUNIT PW212-RELATED PROTEIN"/>
    <property type="match status" value="1"/>
</dbReference>
<dbReference type="Ensembl" id="ENSNGAT00000004718.1">
    <property type="protein sequence ID" value="ENSNGAP00000003332.1"/>
    <property type="gene ID" value="ENSNGAG00000003759.1"/>
</dbReference>
<dbReference type="GeneTree" id="ENSGT01120000272144"/>
<feature type="compositionally biased region" description="Basic and acidic residues" evidence="1">
    <location>
        <begin position="1"/>
        <end position="12"/>
    </location>
</feature>
<keyword evidence="4" id="KW-1185">Reference proteome</keyword>
<feature type="region of interest" description="Disordered" evidence="1">
    <location>
        <begin position="1"/>
        <end position="44"/>
    </location>
</feature>
<reference evidence="3" key="1">
    <citation type="submission" date="2025-08" db="UniProtKB">
        <authorList>
            <consortium name="Ensembl"/>
        </authorList>
    </citation>
    <scope>IDENTIFICATION</scope>
</reference>
<evidence type="ECO:0000313" key="4">
    <source>
        <dbReference type="Proteomes" id="UP000694381"/>
    </source>
</evidence>
<dbReference type="PANTHER" id="PTHR33590:SF2">
    <property type="entry name" value="PROTEIN FAM186A"/>
    <property type="match status" value="1"/>
</dbReference>
<name>A0A8C6QIS7_NANGA</name>
<dbReference type="OMA" id="MEAIWNS"/>
<protein>
    <submittedName>
        <fullName evidence="3">Family with sequence similarity 186, member A</fullName>
    </submittedName>
</protein>
<proteinExistence type="predicted"/>
<evidence type="ECO:0000259" key="2">
    <source>
        <dbReference type="Pfam" id="PF20865"/>
    </source>
</evidence>
<sequence length="98" mass="10958">ISLKAESKKIPEFTKLQQPFPELPSDENKMSHTPQTSRQQAQMEAIWNADLSTSSYPITEKTSINTLWAPLGGYPDIPKLLQLDIQSTSRKSLASIQS</sequence>
<dbReference type="Pfam" id="PF20865">
    <property type="entry name" value="FAM186A-B_C"/>
    <property type="match status" value="1"/>
</dbReference>
<reference evidence="3" key="2">
    <citation type="submission" date="2025-09" db="UniProtKB">
        <authorList>
            <consortium name="Ensembl"/>
        </authorList>
    </citation>
    <scope>IDENTIFICATION</scope>
</reference>
<feature type="domain" description="FAM186A/B C-terminal" evidence="2">
    <location>
        <begin position="4"/>
        <end position="84"/>
    </location>
</feature>
<evidence type="ECO:0000256" key="1">
    <source>
        <dbReference type="SAM" id="MobiDB-lite"/>
    </source>
</evidence>
<feature type="compositionally biased region" description="Polar residues" evidence="1">
    <location>
        <begin position="31"/>
        <end position="42"/>
    </location>
</feature>
<dbReference type="InterPro" id="IPR049146">
    <property type="entry name" value="FAM186A_B_C"/>
</dbReference>
<accession>A0A8C6QIS7</accession>
<dbReference type="AlphaFoldDB" id="A0A8C6QIS7"/>
<evidence type="ECO:0000313" key="3">
    <source>
        <dbReference type="Ensembl" id="ENSNGAP00000003332.1"/>
    </source>
</evidence>
<dbReference type="Proteomes" id="UP000694381">
    <property type="component" value="Unassembled WGS sequence"/>
</dbReference>
<organism evidence="3 4">
    <name type="scientific">Nannospalax galili</name>
    <name type="common">Northern Israeli blind subterranean mole rat</name>
    <name type="synonym">Spalax galili</name>
    <dbReference type="NCBI Taxonomy" id="1026970"/>
    <lineage>
        <taxon>Eukaryota</taxon>
        <taxon>Metazoa</taxon>
        <taxon>Chordata</taxon>
        <taxon>Craniata</taxon>
        <taxon>Vertebrata</taxon>
        <taxon>Euteleostomi</taxon>
        <taxon>Mammalia</taxon>
        <taxon>Eutheria</taxon>
        <taxon>Euarchontoglires</taxon>
        <taxon>Glires</taxon>
        <taxon>Rodentia</taxon>
        <taxon>Myomorpha</taxon>
        <taxon>Muroidea</taxon>
        <taxon>Spalacidae</taxon>
        <taxon>Spalacinae</taxon>
        <taxon>Nannospalax</taxon>
    </lineage>
</organism>